<accession>C5M491</accession>
<dbReference type="OrthoDB" id="5860513at2759"/>
<dbReference type="VEuPathDB" id="FungiDB:CTRG_00880"/>
<dbReference type="GO" id="GO:0005874">
    <property type="term" value="C:microtubule"/>
    <property type="evidence" value="ECO:0007669"/>
    <property type="project" value="UniProtKB-KW"/>
</dbReference>
<dbReference type="Gene3D" id="1.20.120.1900">
    <property type="entry name" value="Gamma-tubulin complex, C-terminal domain"/>
    <property type="match status" value="1"/>
</dbReference>
<dbReference type="GeneID" id="8297234"/>
<dbReference type="InterPro" id="IPR041470">
    <property type="entry name" value="GCP_N"/>
</dbReference>
<feature type="domain" description="Gamma tubulin complex component C-terminal" evidence="6">
    <location>
        <begin position="456"/>
        <end position="790"/>
    </location>
</feature>
<dbReference type="PANTHER" id="PTHR19302">
    <property type="entry name" value="GAMMA TUBULIN COMPLEX PROTEIN"/>
    <property type="match status" value="1"/>
</dbReference>
<dbReference type="Pfam" id="PF17681">
    <property type="entry name" value="GCP_N_terminal"/>
    <property type="match status" value="1"/>
</dbReference>
<dbReference type="RefSeq" id="XP_002546099.1">
    <property type="nucleotide sequence ID" value="XM_002546053.1"/>
</dbReference>
<dbReference type="GO" id="GO:0043015">
    <property type="term" value="F:gamma-tubulin binding"/>
    <property type="evidence" value="ECO:0007669"/>
    <property type="project" value="InterPro"/>
</dbReference>
<evidence type="ECO:0000256" key="1">
    <source>
        <dbReference type="ARBA" id="ARBA00010337"/>
    </source>
</evidence>
<dbReference type="GO" id="GO:0000922">
    <property type="term" value="C:spindle pole"/>
    <property type="evidence" value="ECO:0007669"/>
    <property type="project" value="InterPro"/>
</dbReference>
<feature type="domain" description="Gamma tubulin complex component protein N-terminal" evidence="7">
    <location>
        <begin position="173"/>
        <end position="443"/>
    </location>
</feature>
<evidence type="ECO:0000259" key="6">
    <source>
        <dbReference type="Pfam" id="PF04130"/>
    </source>
</evidence>
<evidence type="ECO:0000256" key="4">
    <source>
        <dbReference type="ARBA" id="ARBA00023212"/>
    </source>
</evidence>
<evidence type="ECO:0000313" key="9">
    <source>
        <dbReference type="Proteomes" id="UP000002037"/>
    </source>
</evidence>
<dbReference type="GO" id="GO:0005816">
    <property type="term" value="C:spindle pole body"/>
    <property type="evidence" value="ECO:0007669"/>
    <property type="project" value="UniProtKB-ARBA"/>
</dbReference>
<protein>
    <recommendedName>
        <fullName evidence="5">Spindle pole body component</fullName>
    </recommendedName>
</protein>
<dbReference type="AlphaFoldDB" id="C5M491"/>
<evidence type="ECO:0000259" key="7">
    <source>
        <dbReference type="Pfam" id="PF17681"/>
    </source>
</evidence>
<dbReference type="PANTHER" id="PTHR19302:SF33">
    <property type="entry name" value="GAMMA-TUBULIN COMPLEX COMPONENT 5"/>
    <property type="match status" value="1"/>
</dbReference>
<sequence>MALTKEQLIKLYSNRLVKALIPIEFGEAFIQSITNDLQTTLLQSNNISEPYDLQAIVARLKVQFLSNNLKNEWVEFQNVVNSLSKFKSLDQICNYLAFLNALRDKNHTIQGLNHPDQHQEEILSSVSSSSPMKQIHSQNNHQQQTNVPSASALTLSQLIEPYYDTLPEQTILTYLPYTLLGSDSKIFTFSNNFKRLEIPPEINNSFSSLLRQVFEFAILYKQLLMVIEKFKGTLQSGIKTAYIAVLESQLSEYVKLINQVFNKQPNSILAVYNSIFPWIFKLRFLFRVSNKLDQCDGYEFLSIIYKFTKFGDLRIKEIAKFAFNEVVKPYYNILEHWIIKGELIDNNNEFFITFDTHENEFNNIIKFLPEKVPEFVESSDKIFQIGKTLIFLNKYCRELKWVNQFNVKYSTIVFSNYYGLASMSTNEIIEMIDSQYFEILSFLTQIIQGDNQMFIHFCNFKRFYFMETNEFIDALMIKGQNVLNESSANISSTYLSKVLQEAVQISSVKNSEYLNRLDSRLLNPQHGNLGWETFTIEYKIDDLPMSYLFEGKQQLKYLKIFHFLWKLRNLSHLLDLNFNLFNELNHNVVKKLPNRNRKPLTKTIGIISVIRNQFSLFLNELIAYLSYEVIEEAFQKCIVKKLFYNTESFQLNRSFLPIEQEHNDNPYNVNLLTIDELVEVHGNYLDNIINNSLLNEKYKGVETSLSLIDQIYDLLQTIFEFINTSQEYYSLVVNYGLILRSEQVNRSFAMEQDGEDVEFQLHKVKTKIYKDIYQRDFQSQLKDFKDDLNRDYNLKELSKML</sequence>
<dbReference type="HOGENOM" id="CLU_333507_0_0_1"/>
<gene>
    <name evidence="8" type="ORF">CTRG_00880</name>
</gene>
<dbReference type="GO" id="GO:0051321">
    <property type="term" value="P:meiotic cell cycle"/>
    <property type="evidence" value="ECO:0007669"/>
    <property type="project" value="TreeGrafter"/>
</dbReference>
<dbReference type="EMBL" id="GG692395">
    <property type="protein sequence ID" value="EER36141.1"/>
    <property type="molecule type" value="Genomic_DNA"/>
</dbReference>
<evidence type="ECO:0000256" key="3">
    <source>
        <dbReference type="ARBA" id="ARBA00022701"/>
    </source>
</evidence>
<dbReference type="GO" id="GO:0000278">
    <property type="term" value="P:mitotic cell cycle"/>
    <property type="evidence" value="ECO:0007669"/>
    <property type="project" value="TreeGrafter"/>
</dbReference>
<keyword evidence="3 5" id="KW-0493">Microtubule</keyword>
<dbReference type="GO" id="GO:0000930">
    <property type="term" value="C:gamma-tubulin complex"/>
    <property type="evidence" value="ECO:0007669"/>
    <property type="project" value="TreeGrafter"/>
</dbReference>
<comment type="similarity">
    <text evidence="1 5">Belongs to the TUBGCP family.</text>
</comment>
<reference evidence="8 9" key="1">
    <citation type="journal article" date="2009" name="Nature">
        <title>Evolution of pathogenicity and sexual reproduction in eight Candida genomes.</title>
        <authorList>
            <person name="Butler G."/>
            <person name="Rasmussen M.D."/>
            <person name="Lin M.F."/>
            <person name="Santos M.A."/>
            <person name="Sakthikumar S."/>
            <person name="Munro C.A."/>
            <person name="Rheinbay E."/>
            <person name="Grabherr M."/>
            <person name="Forche A."/>
            <person name="Reedy J.L."/>
            <person name="Agrafioti I."/>
            <person name="Arnaud M.B."/>
            <person name="Bates S."/>
            <person name="Brown A.J."/>
            <person name="Brunke S."/>
            <person name="Costanzo M.C."/>
            <person name="Fitzpatrick D.A."/>
            <person name="de Groot P.W."/>
            <person name="Harris D."/>
            <person name="Hoyer L.L."/>
            <person name="Hube B."/>
            <person name="Klis F.M."/>
            <person name="Kodira C."/>
            <person name="Lennard N."/>
            <person name="Logue M.E."/>
            <person name="Martin R."/>
            <person name="Neiman A.M."/>
            <person name="Nikolaou E."/>
            <person name="Quail M.A."/>
            <person name="Quinn J."/>
            <person name="Santos M.C."/>
            <person name="Schmitzberger F.F."/>
            <person name="Sherlock G."/>
            <person name="Shah P."/>
            <person name="Silverstein K.A."/>
            <person name="Skrzypek M.S."/>
            <person name="Soll D."/>
            <person name="Staggs R."/>
            <person name="Stansfield I."/>
            <person name="Stumpf M.P."/>
            <person name="Sudbery P.E."/>
            <person name="Srikantha T."/>
            <person name="Zeng Q."/>
            <person name="Berman J."/>
            <person name="Berriman M."/>
            <person name="Heitman J."/>
            <person name="Gow N.A."/>
            <person name="Lorenz M.C."/>
            <person name="Birren B.W."/>
            <person name="Kellis M."/>
            <person name="Cuomo C.A."/>
        </authorList>
    </citation>
    <scope>NUCLEOTIDE SEQUENCE [LARGE SCALE GENOMIC DNA]</scope>
    <source>
        <strain evidence="9">ATCC MYA-3404 / T1</strain>
    </source>
</reference>
<keyword evidence="4 5" id="KW-0206">Cytoskeleton</keyword>
<keyword evidence="9" id="KW-1185">Reference proteome</keyword>
<dbReference type="Proteomes" id="UP000002037">
    <property type="component" value="Unassembled WGS sequence"/>
</dbReference>
<dbReference type="KEGG" id="ctp:CTRG_00880"/>
<dbReference type="GO" id="GO:0007020">
    <property type="term" value="P:microtubule nucleation"/>
    <property type="evidence" value="ECO:0007669"/>
    <property type="project" value="InterPro"/>
</dbReference>
<dbReference type="InterPro" id="IPR042241">
    <property type="entry name" value="GCP_C_sf"/>
</dbReference>
<dbReference type="InterPro" id="IPR007259">
    <property type="entry name" value="GCP"/>
</dbReference>
<evidence type="ECO:0000256" key="2">
    <source>
        <dbReference type="ARBA" id="ARBA00022490"/>
    </source>
</evidence>
<dbReference type="eggNOG" id="KOG2000">
    <property type="taxonomic scope" value="Eukaryota"/>
</dbReference>
<dbReference type="InterPro" id="IPR040457">
    <property type="entry name" value="GCP_C"/>
</dbReference>
<dbReference type="STRING" id="294747.C5M491"/>
<organism evidence="8 9">
    <name type="scientific">Candida tropicalis (strain ATCC MYA-3404 / T1)</name>
    <name type="common">Yeast</name>
    <dbReference type="NCBI Taxonomy" id="294747"/>
    <lineage>
        <taxon>Eukaryota</taxon>
        <taxon>Fungi</taxon>
        <taxon>Dikarya</taxon>
        <taxon>Ascomycota</taxon>
        <taxon>Saccharomycotina</taxon>
        <taxon>Pichiomycetes</taxon>
        <taxon>Debaryomycetaceae</taxon>
        <taxon>Candida/Lodderomyces clade</taxon>
        <taxon>Candida</taxon>
    </lineage>
</organism>
<dbReference type="GO" id="GO:0031122">
    <property type="term" value="P:cytoplasmic microtubule organization"/>
    <property type="evidence" value="ECO:0007669"/>
    <property type="project" value="TreeGrafter"/>
</dbReference>
<name>C5M491_CANTT</name>
<dbReference type="GO" id="GO:0051225">
    <property type="term" value="P:spindle assembly"/>
    <property type="evidence" value="ECO:0007669"/>
    <property type="project" value="TreeGrafter"/>
</dbReference>
<dbReference type="GO" id="GO:0051011">
    <property type="term" value="F:microtubule minus-end binding"/>
    <property type="evidence" value="ECO:0007669"/>
    <property type="project" value="TreeGrafter"/>
</dbReference>
<evidence type="ECO:0000313" key="8">
    <source>
        <dbReference type="EMBL" id="EER36141.1"/>
    </source>
</evidence>
<comment type="subcellular location">
    <subcellularLocation>
        <location evidence="5">Cytoplasm</location>
        <location evidence="5">Cytoskeleton</location>
        <location evidence="5">Microtubule organizing center</location>
    </subcellularLocation>
</comment>
<evidence type="ECO:0000256" key="5">
    <source>
        <dbReference type="RuleBase" id="RU363050"/>
    </source>
</evidence>
<proteinExistence type="inferred from homology"/>
<keyword evidence="2 5" id="KW-0963">Cytoplasm</keyword>
<dbReference type="Pfam" id="PF04130">
    <property type="entry name" value="GCP_C_terminal"/>
    <property type="match status" value="1"/>
</dbReference>